<keyword evidence="4" id="KW-1185">Reference proteome</keyword>
<feature type="non-terminal residue" evidence="1">
    <location>
        <position position="1"/>
    </location>
</feature>
<dbReference type="EMBL" id="CAJNOL010008097">
    <property type="protein sequence ID" value="CAF1633743.1"/>
    <property type="molecule type" value="Genomic_DNA"/>
</dbReference>
<evidence type="ECO:0000313" key="2">
    <source>
        <dbReference type="EMBL" id="CAF1633743.1"/>
    </source>
</evidence>
<reference evidence="1" key="1">
    <citation type="submission" date="2021-02" db="EMBL/GenBank/DDBJ databases">
        <authorList>
            <person name="Nowell W R."/>
        </authorList>
    </citation>
    <scope>NUCLEOTIDE SEQUENCE</scope>
</reference>
<comment type="caution">
    <text evidence="1">The sequence shown here is derived from an EMBL/GenBank/DDBJ whole genome shotgun (WGS) entry which is preliminary data.</text>
</comment>
<protein>
    <submittedName>
        <fullName evidence="1">Uncharacterized protein</fullName>
    </submittedName>
</protein>
<dbReference type="AlphaFoldDB" id="A0A815NHB5"/>
<accession>A0A815NHB5</accession>
<proteinExistence type="predicted"/>
<evidence type="ECO:0000313" key="4">
    <source>
        <dbReference type="Proteomes" id="UP000663870"/>
    </source>
</evidence>
<sequence>VRNCYRAHQIQKQQQKTAKQRAAARQQTERYTIALKQMITPHAEQCPPKQNSSHTTSDQPLFHLLSNLNI</sequence>
<evidence type="ECO:0000313" key="3">
    <source>
        <dbReference type="Proteomes" id="UP000663854"/>
    </source>
</evidence>
<gene>
    <name evidence="2" type="ORF">JXQ802_LOCUS52197</name>
    <name evidence="1" type="ORF">PYM288_LOCUS35901</name>
</gene>
<dbReference type="Proteomes" id="UP000663870">
    <property type="component" value="Unassembled WGS sequence"/>
</dbReference>
<organism evidence="1 3">
    <name type="scientific">Rotaria sordida</name>
    <dbReference type="NCBI Taxonomy" id="392033"/>
    <lineage>
        <taxon>Eukaryota</taxon>
        <taxon>Metazoa</taxon>
        <taxon>Spiralia</taxon>
        <taxon>Gnathifera</taxon>
        <taxon>Rotifera</taxon>
        <taxon>Eurotatoria</taxon>
        <taxon>Bdelloidea</taxon>
        <taxon>Philodinida</taxon>
        <taxon>Philodinidae</taxon>
        <taxon>Rotaria</taxon>
    </lineage>
</organism>
<dbReference type="EMBL" id="CAJNOH010006519">
    <property type="protein sequence ID" value="CAF1434651.1"/>
    <property type="molecule type" value="Genomic_DNA"/>
</dbReference>
<evidence type="ECO:0000313" key="1">
    <source>
        <dbReference type="EMBL" id="CAF1434651.1"/>
    </source>
</evidence>
<name>A0A815NHB5_9BILA</name>
<dbReference type="Proteomes" id="UP000663854">
    <property type="component" value="Unassembled WGS sequence"/>
</dbReference>